<evidence type="ECO:0000313" key="2">
    <source>
        <dbReference type="EMBL" id="OAX41968.1"/>
    </source>
</evidence>
<evidence type="ECO:0000256" key="1">
    <source>
        <dbReference type="SAM" id="MobiDB-lite"/>
    </source>
</evidence>
<name>A0A1B7NB08_9AGAM</name>
<evidence type="ECO:0000313" key="3">
    <source>
        <dbReference type="Proteomes" id="UP000092154"/>
    </source>
</evidence>
<protein>
    <submittedName>
        <fullName evidence="2">Uncharacterized protein</fullName>
    </submittedName>
</protein>
<keyword evidence="3" id="KW-1185">Reference proteome</keyword>
<dbReference type="Proteomes" id="UP000092154">
    <property type="component" value="Unassembled WGS sequence"/>
</dbReference>
<sequence>MDSEDCDASLVETTFIKPSETDSIRPVTIYQAHRSERLNDDVEYTLDGVKFSKVLLVTHVILSVDTSDVRGNYQLEDGTGSIRGSLVNRVGQDPLLFSAMVRQFHGGLASVIGKLVQFGHRKSVDIERMTVARYHQAMFHMLECMKLSLTIGKLTREPPAPDIEQAILAKELEREVPHAHDSIGVDSGTSNQPHYSFFDLPDNDQGDDVDPVQTGASLPQSYTDHGEGSESSSESPARAAFRLPALLPAPELETTHSTIIQVAGPHTVTRTPSPLSSFGSSLHIGSCFVPQYGQLVQLRATRLAIVSSLGQLQDSAPYGVWIADVFESVSQVIETTWEEFATDIEWLLEEAYIVRPLDDDRIALTPRGSA</sequence>
<reference evidence="2 3" key="1">
    <citation type="submission" date="2016-06" db="EMBL/GenBank/DDBJ databases">
        <title>Comparative genomics of the ectomycorrhizal sister species Rhizopogon vinicolor and Rhizopogon vesiculosus (Basidiomycota: Boletales) reveals a divergence of the mating type B locus.</title>
        <authorList>
            <consortium name="DOE Joint Genome Institute"/>
            <person name="Mujic A.B."/>
            <person name="Kuo A."/>
            <person name="Tritt A."/>
            <person name="Lipzen A."/>
            <person name="Chen C."/>
            <person name="Johnson J."/>
            <person name="Sharma A."/>
            <person name="Barry K."/>
            <person name="Grigoriev I.V."/>
            <person name="Spatafora J.W."/>
        </authorList>
    </citation>
    <scope>NUCLEOTIDE SEQUENCE [LARGE SCALE GENOMIC DNA]</scope>
    <source>
        <strain evidence="2 3">AM-OR11-026</strain>
    </source>
</reference>
<organism evidence="2 3">
    <name type="scientific">Rhizopogon vinicolor AM-OR11-026</name>
    <dbReference type="NCBI Taxonomy" id="1314800"/>
    <lineage>
        <taxon>Eukaryota</taxon>
        <taxon>Fungi</taxon>
        <taxon>Dikarya</taxon>
        <taxon>Basidiomycota</taxon>
        <taxon>Agaricomycotina</taxon>
        <taxon>Agaricomycetes</taxon>
        <taxon>Agaricomycetidae</taxon>
        <taxon>Boletales</taxon>
        <taxon>Suillineae</taxon>
        <taxon>Rhizopogonaceae</taxon>
        <taxon>Rhizopogon</taxon>
    </lineage>
</organism>
<accession>A0A1B7NB08</accession>
<dbReference type="OrthoDB" id="25571at2759"/>
<feature type="compositionally biased region" description="Polar residues" evidence="1">
    <location>
        <begin position="214"/>
        <end position="223"/>
    </location>
</feature>
<dbReference type="AlphaFoldDB" id="A0A1B7NB08"/>
<dbReference type="InterPro" id="IPR012340">
    <property type="entry name" value="NA-bd_OB-fold"/>
</dbReference>
<gene>
    <name evidence="2" type="ORF">K503DRAFT_863462</name>
</gene>
<dbReference type="EMBL" id="KV448167">
    <property type="protein sequence ID" value="OAX41968.1"/>
    <property type="molecule type" value="Genomic_DNA"/>
</dbReference>
<feature type="compositionally biased region" description="Acidic residues" evidence="1">
    <location>
        <begin position="201"/>
        <end position="210"/>
    </location>
</feature>
<feature type="region of interest" description="Disordered" evidence="1">
    <location>
        <begin position="181"/>
        <end position="237"/>
    </location>
</feature>
<proteinExistence type="predicted"/>
<dbReference type="Gene3D" id="2.40.50.140">
    <property type="entry name" value="Nucleic acid-binding proteins"/>
    <property type="match status" value="1"/>
</dbReference>
<dbReference type="InParanoid" id="A0A1B7NB08"/>